<evidence type="ECO:0000313" key="1">
    <source>
        <dbReference type="EMBL" id="KRY18683.1"/>
    </source>
</evidence>
<name>A0A0V1A1G0_9BILA</name>
<dbReference type="OrthoDB" id="10303564at2759"/>
<protein>
    <submittedName>
        <fullName evidence="1">Uncharacterized protein</fullName>
    </submittedName>
</protein>
<sequence>MYAFHVCVYGLVRSDRARLGGNLVLKNSSPVSIEFSVNLIHVPAILPTRDREVGCLVWLGKFNTTLTHWRLINDTDLAARLRNLIKSTHNGQNLGHWKVELTYKNRRTNFKQSFDLFRSSSNFHSSVKYTVCCGVRKEIFPH</sequence>
<keyword evidence="2" id="KW-1185">Reference proteome</keyword>
<organism evidence="1 2">
    <name type="scientific">Trichinella patagoniensis</name>
    <dbReference type="NCBI Taxonomy" id="990121"/>
    <lineage>
        <taxon>Eukaryota</taxon>
        <taxon>Metazoa</taxon>
        <taxon>Ecdysozoa</taxon>
        <taxon>Nematoda</taxon>
        <taxon>Enoplea</taxon>
        <taxon>Dorylaimia</taxon>
        <taxon>Trichinellida</taxon>
        <taxon>Trichinellidae</taxon>
        <taxon>Trichinella</taxon>
    </lineage>
</organism>
<dbReference type="EMBL" id="JYDQ01000044">
    <property type="protein sequence ID" value="KRY18683.1"/>
    <property type="molecule type" value="Genomic_DNA"/>
</dbReference>
<comment type="caution">
    <text evidence="1">The sequence shown here is derived from an EMBL/GenBank/DDBJ whole genome shotgun (WGS) entry which is preliminary data.</text>
</comment>
<gene>
    <name evidence="1" type="ORF">T12_1151</name>
</gene>
<proteinExistence type="predicted"/>
<evidence type="ECO:0000313" key="2">
    <source>
        <dbReference type="Proteomes" id="UP000054783"/>
    </source>
</evidence>
<accession>A0A0V1A1G0</accession>
<dbReference type="AlphaFoldDB" id="A0A0V1A1G0"/>
<dbReference type="Proteomes" id="UP000054783">
    <property type="component" value="Unassembled WGS sequence"/>
</dbReference>
<reference evidence="1 2" key="1">
    <citation type="submission" date="2015-01" db="EMBL/GenBank/DDBJ databases">
        <title>Evolution of Trichinella species and genotypes.</title>
        <authorList>
            <person name="Korhonen P.K."/>
            <person name="Edoardo P."/>
            <person name="Giuseppe L.R."/>
            <person name="Gasser R.B."/>
        </authorList>
    </citation>
    <scope>NUCLEOTIDE SEQUENCE [LARGE SCALE GENOMIC DNA]</scope>
    <source>
        <strain evidence="1">ISS2496</strain>
    </source>
</reference>